<keyword evidence="1" id="KW-0547">Nucleotide-binding</keyword>
<keyword evidence="4" id="KW-1185">Reference proteome</keyword>
<evidence type="ECO:0000256" key="1">
    <source>
        <dbReference type="ARBA" id="ARBA00022741"/>
    </source>
</evidence>
<comment type="caution">
    <text evidence="3">The sequence shown here is derived from an EMBL/GenBank/DDBJ whole genome shotgun (WGS) entry which is preliminary data.</text>
</comment>
<evidence type="ECO:0008006" key="5">
    <source>
        <dbReference type="Google" id="ProtNLM"/>
    </source>
</evidence>
<evidence type="ECO:0000256" key="2">
    <source>
        <dbReference type="ARBA" id="ARBA00022840"/>
    </source>
</evidence>
<dbReference type="InterPro" id="IPR027417">
    <property type="entry name" value="P-loop_NTPase"/>
</dbReference>
<dbReference type="Proteomes" id="UP001396334">
    <property type="component" value="Unassembled WGS sequence"/>
</dbReference>
<evidence type="ECO:0000313" key="3">
    <source>
        <dbReference type="EMBL" id="KAK9041722.1"/>
    </source>
</evidence>
<gene>
    <name evidence="3" type="ORF">V6N11_016812</name>
</gene>
<keyword evidence="2" id="KW-0067">ATP-binding</keyword>
<dbReference type="InterPro" id="IPR050173">
    <property type="entry name" value="ABC_transporter_C-like"/>
</dbReference>
<dbReference type="PANTHER" id="PTHR24223:SF181">
    <property type="entry name" value="ABC TRANSPORTER C FAMILY MEMBER 3"/>
    <property type="match status" value="1"/>
</dbReference>
<dbReference type="PANTHER" id="PTHR24223">
    <property type="entry name" value="ATP-BINDING CASSETTE SUB-FAMILY C"/>
    <property type="match status" value="1"/>
</dbReference>
<name>A0ABR2TWU8_9ROSI</name>
<evidence type="ECO:0000313" key="4">
    <source>
        <dbReference type="Proteomes" id="UP001396334"/>
    </source>
</evidence>
<sequence>MFEGTIRSNLDPLEEYTDEQIWEALDKCQLGDGVRMKEGRLDSSVSESGENWSMGQRQLVCLGRVLLKKTQVCASCCILESNTSIGHTTSRCKKGHVNGGDHAIAFTAAVCSQYFNGSKQKAAHG</sequence>
<protein>
    <recommendedName>
        <fullName evidence="5">ABC transporter domain-containing protein</fullName>
    </recommendedName>
</protein>
<dbReference type="SUPFAM" id="SSF52540">
    <property type="entry name" value="P-loop containing nucleoside triphosphate hydrolases"/>
    <property type="match status" value="1"/>
</dbReference>
<dbReference type="Gene3D" id="3.40.50.300">
    <property type="entry name" value="P-loop containing nucleotide triphosphate hydrolases"/>
    <property type="match status" value="1"/>
</dbReference>
<reference evidence="3 4" key="1">
    <citation type="journal article" date="2024" name="G3 (Bethesda)">
        <title>Genome assembly of Hibiscus sabdariffa L. provides insights into metabolisms of medicinal natural products.</title>
        <authorList>
            <person name="Kim T."/>
        </authorList>
    </citation>
    <scope>NUCLEOTIDE SEQUENCE [LARGE SCALE GENOMIC DNA]</scope>
    <source>
        <strain evidence="3">TK-2024</strain>
        <tissue evidence="3">Old leaves</tissue>
    </source>
</reference>
<accession>A0ABR2TWU8</accession>
<organism evidence="3 4">
    <name type="scientific">Hibiscus sabdariffa</name>
    <name type="common">roselle</name>
    <dbReference type="NCBI Taxonomy" id="183260"/>
    <lineage>
        <taxon>Eukaryota</taxon>
        <taxon>Viridiplantae</taxon>
        <taxon>Streptophyta</taxon>
        <taxon>Embryophyta</taxon>
        <taxon>Tracheophyta</taxon>
        <taxon>Spermatophyta</taxon>
        <taxon>Magnoliopsida</taxon>
        <taxon>eudicotyledons</taxon>
        <taxon>Gunneridae</taxon>
        <taxon>Pentapetalae</taxon>
        <taxon>rosids</taxon>
        <taxon>malvids</taxon>
        <taxon>Malvales</taxon>
        <taxon>Malvaceae</taxon>
        <taxon>Malvoideae</taxon>
        <taxon>Hibiscus</taxon>
    </lineage>
</organism>
<dbReference type="EMBL" id="JBBPBN010000004">
    <property type="protein sequence ID" value="KAK9041722.1"/>
    <property type="molecule type" value="Genomic_DNA"/>
</dbReference>
<proteinExistence type="predicted"/>